<dbReference type="EMBL" id="SRHY01000038">
    <property type="protein sequence ID" value="TFJ91807.1"/>
    <property type="molecule type" value="Genomic_DNA"/>
</dbReference>
<evidence type="ECO:0000256" key="6">
    <source>
        <dbReference type="SAM" id="Coils"/>
    </source>
</evidence>
<comment type="caution">
    <text evidence="10">The sequence shown here is derived from an EMBL/GenBank/DDBJ whole genome shotgun (WGS) entry which is preliminary data.</text>
</comment>
<feature type="chain" id="PRO_5021246981" evidence="8">
    <location>
        <begin position="28"/>
        <end position="404"/>
    </location>
</feature>
<evidence type="ECO:0000256" key="7">
    <source>
        <dbReference type="SAM" id="MobiDB-lite"/>
    </source>
</evidence>
<evidence type="ECO:0000313" key="11">
    <source>
        <dbReference type="Proteomes" id="UP000298484"/>
    </source>
</evidence>
<dbReference type="SUPFAM" id="SSF54001">
    <property type="entry name" value="Cysteine proteinases"/>
    <property type="match status" value="1"/>
</dbReference>
<organism evidence="10 11">
    <name type="scientific">Lentibacillus salicampi</name>
    <dbReference type="NCBI Taxonomy" id="175306"/>
    <lineage>
        <taxon>Bacteria</taxon>
        <taxon>Bacillati</taxon>
        <taxon>Bacillota</taxon>
        <taxon>Bacilli</taxon>
        <taxon>Bacillales</taxon>
        <taxon>Bacillaceae</taxon>
        <taxon>Lentibacillus</taxon>
    </lineage>
</organism>
<feature type="signal peptide" evidence="8">
    <location>
        <begin position="1"/>
        <end position="27"/>
    </location>
</feature>
<dbReference type="InterPro" id="IPR051202">
    <property type="entry name" value="Peptidase_C40"/>
</dbReference>
<evidence type="ECO:0000256" key="8">
    <source>
        <dbReference type="SAM" id="SignalP"/>
    </source>
</evidence>
<evidence type="ECO:0000256" key="4">
    <source>
        <dbReference type="ARBA" id="ARBA00022801"/>
    </source>
</evidence>
<evidence type="ECO:0000256" key="1">
    <source>
        <dbReference type="ARBA" id="ARBA00007074"/>
    </source>
</evidence>
<feature type="compositionally biased region" description="Polar residues" evidence="7">
    <location>
        <begin position="277"/>
        <end position="288"/>
    </location>
</feature>
<evidence type="ECO:0000313" key="10">
    <source>
        <dbReference type="EMBL" id="TFJ91807.1"/>
    </source>
</evidence>
<feature type="domain" description="NlpC/P60" evidence="9">
    <location>
        <begin position="283"/>
        <end position="403"/>
    </location>
</feature>
<feature type="coiled-coil region" evidence="6">
    <location>
        <begin position="30"/>
        <end position="124"/>
    </location>
</feature>
<dbReference type="AlphaFoldDB" id="A0A4Y9A9I3"/>
<keyword evidence="6" id="KW-0175">Coiled coil</keyword>
<dbReference type="InterPro" id="IPR057309">
    <property type="entry name" value="PcsB_CC"/>
</dbReference>
<feature type="region of interest" description="Disordered" evidence="7">
    <location>
        <begin position="241"/>
        <end position="288"/>
    </location>
</feature>
<feature type="compositionally biased region" description="Low complexity" evidence="7">
    <location>
        <begin position="248"/>
        <end position="267"/>
    </location>
</feature>
<keyword evidence="3 8" id="KW-0732">Signal</keyword>
<keyword evidence="4" id="KW-0378">Hydrolase</keyword>
<dbReference type="InterPro" id="IPR038765">
    <property type="entry name" value="Papain-like_cys_pep_sf"/>
</dbReference>
<dbReference type="PANTHER" id="PTHR47053:SF1">
    <property type="entry name" value="MUREIN DD-ENDOPEPTIDASE MEPH-RELATED"/>
    <property type="match status" value="1"/>
</dbReference>
<feature type="compositionally biased region" description="Basic and acidic residues" evidence="7">
    <location>
        <begin position="160"/>
        <end position="181"/>
    </location>
</feature>
<keyword evidence="11" id="KW-1185">Reference proteome</keyword>
<dbReference type="GO" id="GO:0008234">
    <property type="term" value="F:cysteine-type peptidase activity"/>
    <property type="evidence" value="ECO:0007669"/>
    <property type="project" value="UniProtKB-KW"/>
</dbReference>
<name>A0A4Y9A9I3_9BACI</name>
<dbReference type="OrthoDB" id="9813368at2"/>
<dbReference type="GO" id="GO:0006508">
    <property type="term" value="P:proteolysis"/>
    <property type="evidence" value="ECO:0007669"/>
    <property type="project" value="UniProtKB-KW"/>
</dbReference>
<dbReference type="Gene3D" id="3.90.1720.10">
    <property type="entry name" value="endopeptidase domain like (from Nostoc punctiforme)"/>
    <property type="match status" value="1"/>
</dbReference>
<keyword evidence="2" id="KW-0645">Protease</keyword>
<comment type="similarity">
    <text evidence="1">Belongs to the peptidase C40 family.</text>
</comment>
<protein>
    <submittedName>
        <fullName evidence="10">CHAP domain-containing protein</fullName>
    </submittedName>
</protein>
<evidence type="ECO:0000256" key="2">
    <source>
        <dbReference type="ARBA" id="ARBA00022670"/>
    </source>
</evidence>
<feature type="region of interest" description="Disordered" evidence="7">
    <location>
        <begin position="160"/>
        <end position="186"/>
    </location>
</feature>
<gene>
    <name evidence="10" type="ORF">E4U82_15635</name>
</gene>
<dbReference type="Pfam" id="PF24568">
    <property type="entry name" value="CC_PcsB"/>
    <property type="match status" value="1"/>
</dbReference>
<dbReference type="InterPro" id="IPR000064">
    <property type="entry name" value="NLP_P60_dom"/>
</dbReference>
<sequence>MKKAIGTVVTTGALLLGTAFMSDSVNAEELQDVQDERSAVQENLSDAESKIADVMIELEELNEKIESVDEALGKNERKMDDTKQEITHTEEEVEEIDNEVASLEEKIEERKEILKDRIVSLQKNGGNINYLEVVFGSKNFGDMISRVSAVSKIAESDKKLMKQQEDDKAEMQEKKDAKQEKLSGLQDMKTELEGMKQTITDQKEQNEADKEDLEAKKQDLKDMKAELEDKDSSLASIEQELEQRNNNDSDADSSGGANDGASGSSSSDDGDLETLSKETSTGNGSYNSAIDAGFTQTGTPYVWGGKGPGGFDCSGFVSWAYGQAGVSIPSSTSALAGTGSSVSYSNAQPGDLVFFDSNGSNGHVGIYLGGGKFLGAQTSKGVSVADMNSSYWSSHFSGHVRRVQ</sequence>
<dbReference type="Pfam" id="PF00877">
    <property type="entry name" value="NLPC_P60"/>
    <property type="match status" value="1"/>
</dbReference>
<dbReference type="RefSeq" id="WP_135111116.1">
    <property type="nucleotide sequence ID" value="NZ_SRHY01000038.1"/>
</dbReference>
<proteinExistence type="inferred from homology"/>
<dbReference type="SUPFAM" id="SSF57997">
    <property type="entry name" value="Tropomyosin"/>
    <property type="match status" value="1"/>
</dbReference>
<evidence type="ECO:0000259" key="9">
    <source>
        <dbReference type="PROSITE" id="PS51935"/>
    </source>
</evidence>
<dbReference type="PROSITE" id="PS51935">
    <property type="entry name" value="NLPC_P60"/>
    <property type="match status" value="1"/>
</dbReference>
<dbReference type="Proteomes" id="UP000298484">
    <property type="component" value="Unassembled WGS sequence"/>
</dbReference>
<reference evidence="10 11" key="1">
    <citation type="submission" date="2019-03" db="EMBL/GenBank/DDBJ databases">
        <title>Genome sequence of Lentibacillus salicampi ATCC BAA-719.</title>
        <authorList>
            <person name="Maclea K.S."/>
            <person name="Simoes Junior M."/>
        </authorList>
    </citation>
    <scope>NUCLEOTIDE SEQUENCE [LARGE SCALE GENOMIC DNA]</scope>
    <source>
        <strain evidence="10 11">ATCC BAA-719</strain>
    </source>
</reference>
<accession>A0A4Y9A9I3</accession>
<keyword evidence="5" id="KW-0788">Thiol protease</keyword>
<evidence type="ECO:0000256" key="5">
    <source>
        <dbReference type="ARBA" id="ARBA00022807"/>
    </source>
</evidence>
<dbReference type="PANTHER" id="PTHR47053">
    <property type="entry name" value="MUREIN DD-ENDOPEPTIDASE MEPH-RELATED"/>
    <property type="match status" value="1"/>
</dbReference>
<evidence type="ECO:0000256" key="3">
    <source>
        <dbReference type="ARBA" id="ARBA00022729"/>
    </source>
</evidence>
<dbReference type="Gene3D" id="6.10.250.3150">
    <property type="match status" value="1"/>
</dbReference>